<sequence length="251" mass="27479">MKCRKHYFQTTICTAAAVLMFAGANVAQADTTTSDNLTTDSPAVSAILNDMLQYMPNVSYDELEQSVAFESQASQMSPLDVAEAARQEMFANQMPVANSGAEQTANITPITPKYVGDLLWTPAHTLFVQHGHSAMYTAKDQIIESTPEAGVHLLTRKKMKVSKTAYNLKVNTTQTKRNAAVARSKKFVRRAYNYNFALNKDSNGSKMNCSQLVWAAYISSAAKIDLDGTGGPGVYPLDITASSYTSKYHTY</sequence>
<dbReference type="InterPro" id="IPR024453">
    <property type="entry name" value="Peptidase_C92"/>
</dbReference>
<feature type="chain" id="PRO_5019083861" evidence="1">
    <location>
        <begin position="30"/>
        <end position="251"/>
    </location>
</feature>
<dbReference type="OrthoDB" id="3242865at2"/>
<evidence type="ECO:0000313" key="3">
    <source>
        <dbReference type="Proteomes" id="UP000287609"/>
    </source>
</evidence>
<evidence type="ECO:0000313" key="2">
    <source>
        <dbReference type="EMBL" id="RSX54527.1"/>
    </source>
</evidence>
<dbReference type="Pfam" id="PF05708">
    <property type="entry name" value="Peptidase_C92"/>
    <property type="match status" value="1"/>
</dbReference>
<gene>
    <name evidence="2" type="ORF">D2E26_1327</name>
</gene>
<comment type="caution">
    <text evidence="2">The sequence shown here is derived from an EMBL/GenBank/DDBJ whole genome shotgun (WGS) entry which is preliminary data.</text>
</comment>
<protein>
    <submittedName>
        <fullName evidence="2">Uncharacterized protein</fullName>
    </submittedName>
</protein>
<name>A0A430FNX3_9BIFI</name>
<dbReference type="Gene3D" id="3.90.1720.10">
    <property type="entry name" value="endopeptidase domain like (from Nostoc punctiforme)"/>
    <property type="match status" value="1"/>
</dbReference>
<dbReference type="InterPro" id="IPR038765">
    <property type="entry name" value="Papain-like_cys_pep_sf"/>
</dbReference>
<dbReference type="RefSeq" id="WP_125963970.1">
    <property type="nucleotide sequence ID" value="NZ_QXGM01000003.1"/>
</dbReference>
<dbReference type="SUPFAM" id="SSF54001">
    <property type="entry name" value="Cysteine proteinases"/>
    <property type="match status" value="1"/>
</dbReference>
<reference evidence="2 3" key="1">
    <citation type="submission" date="2018-09" db="EMBL/GenBank/DDBJ databases">
        <title>Characterization of the phylogenetic diversity of five novel species belonging to the genus Bifidobacterium.</title>
        <authorList>
            <person name="Lugli G.A."/>
            <person name="Duranti S."/>
            <person name="Milani C."/>
        </authorList>
    </citation>
    <scope>NUCLEOTIDE SEQUENCE [LARGE SCALE GENOMIC DNA]</scope>
    <source>
        <strain evidence="2 3">2036B</strain>
    </source>
</reference>
<evidence type="ECO:0000256" key="1">
    <source>
        <dbReference type="SAM" id="SignalP"/>
    </source>
</evidence>
<accession>A0A430FNX3</accession>
<dbReference type="EMBL" id="QXGM01000003">
    <property type="protein sequence ID" value="RSX54527.1"/>
    <property type="molecule type" value="Genomic_DNA"/>
</dbReference>
<keyword evidence="1" id="KW-0732">Signal</keyword>
<dbReference type="Proteomes" id="UP000287609">
    <property type="component" value="Unassembled WGS sequence"/>
</dbReference>
<organism evidence="2 3">
    <name type="scientific">Bifidobacterium dolichotidis</name>
    <dbReference type="NCBI Taxonomy" id="2306976"/>
    <lineage>
        <taxon>Bacteria</taxon>
        <taxon>Bacillati</taxon>
        <taxon>Actinomycetota</taxon>
        <taxon>Actinomycetes</taxon>
        <taxon>Bifidobacteriales</taxon>
        <taxon>Bifidobacteriaceae</taxon>
        <taxon>Bifidobacterium</taxon>
    </lineage>
</organism>
<dbReference type="AlphaFoldDB" id="A0A430FNX3"/>
<feature type="signal peptide" evidence="1">
    <location>
        <begin position="1"/>
        <end position="29"/>
    </location>
</feature>
<proteinExistence type="predicted"/>
<keyword evidence="3" id="KW-1185">Reference proteome</keyword>